<proteinExistence type="predicted"/>
<evidence type="ECO:0000313" key="3">
    <source>
        <dbReference type="EMBL" id="OEO31500.1"/>
    </source>
</evidence>
<comment type="caution">
    <text evidence="3">The sequence shown here is derived from an EMBL/GenBank/DDBJ whole genome shotgun (WGS) entry which is preliminary data.</text>
</comment>
<sequence>MTEAHAELDKPKASRSASPAPLAAEPAVHGEHPVIRLPFNVIINGRSFQGHALSIVGAEATGLIDPQLHGRVQLVTLVFNFPGYAISLPVDAAIGAGAPEAGTVTLRFLEPTGPHLPQLRYILNSVVGGDLIGVDGLIRTADKPEKVKSELPKAQRSASQGIMTGIRWGAFAGLGLLLVGFVGVKLYERLFVLPVTGLSTITLDGMDLRAISPGQLDFVNPAATKGEIAFAIRTTSGEVLAVSMPCDCVVAPGAAEGGATVLAGDTVMTVAPKDAPVVISSKVDGNGLRALASGAHAEVHMPSGAVTTASLDAKQLPGLLRSATDGTAIPVTLVPAAQLDQSTVGSPVDVLIKSDPLAAVGRFFSFNGPANEGH</sequence>
<dbReference type="AlphaFoldDB" id="A0A1E5XSD7"/>
<name>A0A1E5XSD7_9HYPH</name>
<reference evidence="3 4" key="1">
    <citation type="journal article" date="2015" name="Genome Announc.">
        <title>Genome Assemblies of Three Soil-Associated Devosia species: D. insulae, D. limi, and D. soli.</title>
        <authorList>
            <person name="Hassan Y.I."/>
            <person name="Lepp D."/>
            <person name="Zhou T."/>
        </authorList>
    </citation>
    <scope>NUCLEOTIDE SEQUENCE [LARGE SCALE GENOMIC DNA]</scope>
    <source>
        <strain evidence="3 4">DS-56</strain>
    </source>
</reference>
<protein>
    <recommendedName>
        <fullName evidence="5">PilZ domain-containing protein</fullName>
    </recommendedName>
</protein>
<gene>
    <name evidence="3" type="ORF">VW23_015880</name>
</gene>
<organism evidence="3 4">
    <name type="scientific">Devosia insulae DS-56</name>
    <dbReference type="NCBI Taxonomy" id="1116389"/>
    <lineage>
        <taxon>Bacteria</taxon>
        <taxon>Pseudomonadati</taxon>
        <taxon>Pseudomonadota</taxon>
        <taxon>Alphaproteobacteria</taxon>
        <taxon>Hyphomicrobiales</taxon>
        <taxon>Devosiaceae</taxon>
        <taxon>Devosia</taxon>
    </lineage>
</organism>
<evidence type="ECO:0000256" key="1">
    <source>
        <dbReference type="SAM" id="MobiDB-lite"/>
    </source>
</evidence>
<keyword evidence="2" id="KW-0812">Transmembrane</keyword>
<feature type="compositionally biased region" description="Basic and acidic residues" evidence="1">
    <location>
        <begin position="1"/>
        <end position="12"/>
    </location>
</feature>
<feature type="region of interest" description="Disordered" evidence="1">
    <location>
        <begin position="1"/>
        <end position="25"/>
    </location>
</feature>
<dbReference type="EMBL" id="LAJE02000156">
    <property type="protein sequence ID" value="OEO31500.1"/>
    <property type="molecule type" value="Genomic_DNA"/>
</dbReference>
<evidence type="ECO:0000313" key="4">
    <source>
        <dbReference type="Proteomes" id="UP000095463"/>
    </source>
</evidence>
<keyword evidence="2" id="KW-1133">Transmembrane helix</keyword>
<accession>A0A1E5XSD7</accession>
<feature type="transmembrane region" description="Helical" evidence="2">
    <location>
        <begin position="165"/>
        <end position="184"/>
    </location>
</feature>
<keyword evidence="4" id="KW-1185">Reference proteome</keyword>
<feature type="compositionally biased region" description="Low complexity" evidence="1">
    <location>
        <begin position="14"/>
        <end position="25"/>
    </location>
</feature>
<dbReference type="Proteomes" id="UP000095463">
    <property type="component" value="Unassembled WGS sequence"/>
</dbReference>
<keyword evidence="2" id="KW-0472">Membrane</keyword>
<evidence type="ECO:0000256" key="2">
    <source>
        <dbReference type="SAM" id="Phobius"/>
    </source>
</evidence>
<evidence type="ECO:0008006" key="5">
    <source>
        <dbReference type="Google" id="ProtNLM"/>
    </source>
</evidence>